<reference evidence="1 2" key="1">
    <citation type="submission" date="2015-09" db="EMBL/GenBank/DDBJ databases">
        <title>Trachymyrmex zeteki WGS genome.</title>
        <authorList>
            <person name="Nygaard S."/>
            <person name="Hu H."/>
            <person name="Boomsma J."/>
            <person name="Zhang G."/>
        </authorList>
    </citation>
    <scope>NUCLEOTIDE SEQUENCE [LARGE SCALE GENOMIC DNA]</scope>
    <source>
        <strain evidence="1">Tzet28-1</strain>
        <tissue evidence="1">Whole body</tissue>
    </source>
</reference>
<keyword evidence="2" id="KW-1185">Reference proteome</keyword>
<evidence type="ECO:0000313" key="1">
    <source>
        <dbReference type="EMBL" id="KYQ54533.1"/>
    </source>
</evidence>
<dbReference type="EMBL" id="KQ982579">
    <property type="protein sequence ID" value="KYQ54533.1"/>
    <property type="molecule type" value="Genomic_DNA"/>
</dbReference>
<dbReference type="AlphaFoldDB" id="A0A151X262"/>
<evidence type="ECO:0000313" key="2">
    <source>
        <dbReference type="Proteomes" id="UP000075809"/>
    </source>
</evidence>
<protein>
    <submittedName>
        <fullName evidence="1">Uncharacterized protein</fullName>
    </submittedName>
</protein>
<organism evidence="1 2">
    <name type="scientific">Mycetomoellerius zeteki</name>
    <dbReference type="NCBI Taxonomy" id="64791"/>
    <lineage>
        <taxon>Eukaryota</taxon>
        <taxon>Metazoa</taxon>
        <taxon>Ecdysozoa</taxon>
        <taxon>Arthropoda</taxon>
        <taxon>Hexapoda</taxon>
        <taxon>Insecta</taxon>
        <taxon>Pterygota</taxon>
        <taxon>Neoptera</taxon>
        <taxon>Endopterygota</taxon>
        <taxon>Hymenoptera</taxon>
        <taxon>Apocrita</taxon>
        <taxon>Aculeata</taxon>
        <taxon>Formicoidea</taxon>
        <taxon>Formicidae</taxon>
        <taxon>Myrmicinae</taxon>
        <taxon>Mycetomoellerius</taxon>
    </lineage>
</organism>
<name>A0A151X262_9HYME</name>
<gene>
    <name evidence="1" type="ORF">ALC60_06557</name>
</gene>
<dbReference type="Proteomes" id="UP000075809">
    <property type="component" value="Unassembled WGS sequence"/>
</dbReference>
<sequence length="164" mass="18950">MLESVYSHARSAFDPSAYARNQKATSLTRVSVTHQPFKIFPGWLAGWLPACFLRSGKLKNSVPRTPVYPRSTACEWQTLNEKERDPFYPSGTNRGLFPHIPNRRRANALSNAREWEREQVSRRIRIIKCLLLRSFPDPRSTFHSSIPPSLLLWFFLLNHLTVNG</sequence>
<proteinExistence type="predicted"/>
<accession>A0A151X262</accession>